<protein>
    <submittedName>
        <fullName evidence="2">PIR Superfamily Protein</fullName>
    </submittedName>
</protein>
<evidence type="ECO:0000256" key="1">
    <source>
        <dbReference type="SAM" id="Phobius"/>
    </source>
</evidence>
<name>A0A1A8WBD1_PLAOA</name>
<accession>A0A1A8WBD1</accession>
<evidence type="ECO:0000313" key="4">
    <source>
        <dbReference type="Proteomes" id="UP000078546"/>
    </source>
</evidence>
<evidence type="ECO:0000313" key="5">
    <source>
        <dbReference type="Proteomes" id="UP000078560"/>
    </source>
</evidence>
<proteinExistence type="predicted"/>
<dbReference type="Pfam" id="PF05795">
    <property type="entry name" value="Plasmodium_Vir"/>
    <property type="match status" value="1"/>
</dbReference>
<keyword evidence="1" id="KW-1133">Transmembrane helix</keyword>
<reference evidence="2" key="1">
    <citation type="submission" date="2016-05" db="EMBL/GenBank/DDBJ databases">
        <authorList>
            <person name="Lavstsen T."/>
            <person name="Jespersen J.S."/>
        </authorList>
    </citation>
    <scope>NUCLEOTIDE SEQUENCE [LARGE SCALE GENOMIC DNA]</scope>
</reference>
<feature type="transmembrane region" description="Helical" evidence="1">
    <location>
        <begin position="299"/>
        <end position="316"/>
    </location>
</feature>
<reference evidence="4 5" key="2">
    <citation type="submission" date="2016-05" db="EMBL/GenBank/DDBJ databases">
        <authorList>
            <person name="Naeem Raeece"/>
        </authorList>
    </citation>
    <scope>NUCLEOTIDE SEQUENCE [LARGE SCALE GENOMIC DNA]</scope>
</reference>
<keyword evidence="1" id="KW-0472">Membrane</keyword>
<dbReference type="Proteomes" id="UP000078560">
    <property type="component" value="Unassembled WGS sequence"/>
</dbReference>
<organism evidence="2 5">
    <name type="scientific">Plasmodium ovale curtisi</name>
    <dbReference type="NCBI Taxonomy" id="864141"/>
    <lineage>
        <taxon>Eukaryota</taxon>
        <taxon>Sar</taxon>
        <taxon>Alveolata</taxon>
        <taxon>Apicomplexa</taxon>
        <taxon>Aconoidasida</taxon>
        <taxon>Haemosporida</taxon>
        <taxon>Plasmodiidae</taxon>
        <taxon>Plasmodium</taxon>
        <taxon>Plasmodium (Plasmodium)</taxon>
    </lineage>
</organism>
<evidence type="ECO:0000313" key="3">
    <source>
        <dbReference type="EMBL" id="SBS99855.1"/>
    </source>
</evidence>
<dbReference type="AlphaFoldDB" id="A0A1A8WBD1"/>
<evidence type="ECO:0000313" key="2">
    <source>
        <dbReference type="EMBL" id="SBS90157.1"/>
    </source>
</evidence>
<dbReference type="InterPro" id="IPR008780">
    <property type="entry name" value="Plasmodium_Vir"/>
</dbReference>
<gene>
    <name evidence="3" type="ORF">POVCU1_055630</name>
    <name evidence="2" type="ORF">POVCU2_0059850</name>
</gene>
<dbReference type="EMBL" id="FLQU01000897">
    <property type="protein sequence ID" value="SBS90157.1"/>
    <property type="molecule type" value="Genomic_DNA"/>
</dbReference>
<keyword evidence="1" id="KW-0812">Transmembrane</keyword>
<sequence>MSIDDADFFKFSKEVNLRKSDFYEAYEDLNNSVNDPSNHENAWKQIIPPCKFIPLDLFSKIRKNINYLGNIEDVDIRKNRCSYYKLWIYEQMREIIRSKQGVRVSDVINEFVKVHNNIIKGKETIYRCELTFYEYNIDYLIFLIEQRHLDNYFKNFESIKNSIHCGNTKIDKYEKYFNKINDLYRKHSEEEECCDTWGQTDCFDYFKCDSDFKPSEINLKLECDSQPLPQVTNEVVKPHANQQTLIFGTSESSDSFMQGVSESTPFVSEVSGVLPQEAIDSPTILERLYNILSSHFSDGALVASIIGTILFFFFYFRSTSSRSQQRKKARKKKKYNDYFDEMNICELSTDETESVYIYTPRNRLYMVYHPT</sequence>
<dbReference type="EMBL" id="FLQV01001565">
    <property type="protein sequence ID" value="SBS99855.1"/>
    <property type="molecule type" value="Genomic_DNA"/>
</dbReference>
<dbReference type="Proteomes" id="UP000078546">
    <property type="component" value="Unassembled WGS sequence"/>
</dbReference>